<dbReference type="EMBL" id="JAASRN010000001">
    <property type="protein sequence ID" value="NIK72631.1"/>
    <property type="molecule type" value="Genomic_DNA"/>
</dbReference>
<dbReference type="InterPro" id="IPR025631">
    <property type="entry name" value="Porin_10"/>
</dbReference>
<keyword evidence="3" id="KW-1185">Reference proteome</keyword>
<dbReference type="Pfam" id="PF14121">
    <property type="entry name" value="Porin_10"/>
    <property type="match status" value="1"/>
</dbReference>
<keyword evidence="1" id="KW-0732">Signal</keyword>
<gene>
    <name evidence="2" type="ORF">FHS56_000117</name>
</gene>
<organism evidence="2 3">
    <name type="scientific">Thermonema lapsum</name>
    <dbReference type="NCBI Taxonomy" id="28195"/>
    <lineage>
        <taxon>Bacteria</taxon>
        <taxon>Pseudomonadati</taxon>
        <taxon>Bacteroidota</taxon>
        <taxon>Cytophagia</taxon>
        <taxon>Cytophagales</taxon>
        <taxon>Thermonemataceae</taxon>
        <taxon>Thermonema</taxon>
    </lineage>
</organism>
<feature type="signal peptide" evidence="1">
    <location>
        <begin position="1"/>
        <end position="23"/>
    </location>
</feature>
<protein>
    <recommendedName>
        <fullName evidence="4">Beta-barrel porin</fullName>
    </recommendedName>
</protein>
<dbReference type="SUPFAM" id="SSF56935">
    <property type="entry name" value="Porins"/>
    <property type="match status" value="1"/>
</dbReference>
<evidence type="ECO:0000313" key="3">
    <source>
        <dbReference type="Proteomes" id="UP000537126"/>
    </source>
</evidence>
<dbReference type="Proteomes" id="UP000537126">
    <property type="component" value="Unassembled WGS sequence"/>
</dbReference>
<evidence type="ECO:0000313" key="2">
    <source>
        <dbReference type="EMBL" id="NIK72631.1"/>
    </source>
</evidence>
<comment type="caution">
    <text evidence="2">The sequence shown here is derived from an EMBL/GenBank/DDBJ whole genome shotgun (WGS) entry which is preliminary data.</text>
</comment>
<name>A0A846MMD7_9BACT</name>
<sequence length="627" mass="73986">MQKKTLLFVFSLFLVSFSFGAWAQILDDSTKQVYSTATTRFITEQDLVGDSVAWRALDTTLRTFHRYHPVRRQHYLLQDLGHNLGTACQPLFPQLPTQIGRRYGWDVYVPYTIQPGDVKYFDTKSPFTHFYYALGGRGQQIAELEFSRNITPLWNFGFLYRRTNAFRQFAATGNRNEDAILEQYNFVFHMSRRSKDGRYRLLTHYAHFNAPMKEYGGILMDADDTPDSLYQYAEEGAQLLGASSWQTQNRYYLYHDYRLDSLFSFYHRGYYLRRRDRYHDDKVSDNPQADFYGNLLSDKISDDVVYRELYNEAGIKGAAKAFRYRLYYRHRLYDLRFGWDNTTTQGTLTLKPRTEHHIGGALRLRKERLDVYAEGAYRLGSDYLLQASLRLPWFEASVQSSYVSPTWQQQYYWGSTGYWRNDFSPVFANSLEAGIPLRLKAQRLHPFVRLVQASSWVYFQKDSEGRVHSRQTDAVQAMGQLGLKAHWQWRFVHWENEWYLSRDLGEQSVWRFPEVFGFTSLFYERDLFKGNMQLCIGIDGRYQSAYQAYAYSPLHKVFYLADVYALRPYFVADLYANIKVKQLRAAIQLTHLNQNLAPPPFNGYQVTPYYAGMRRTLSLVFSWMFFD</sequence>
<dbReference type="AlphaFoldDB" id="A0A846MMD7"/>
<evidence type="ECO:0008006" key="4">
    <source>
        <dbReference type="Google" id="ProtNLM"/>
    </source>
</evidence>
<accession>A0A846MMD7</accession>
<dbReference type="RefSeq" id="WP_166917950.1">
    <property type="nucleotide sequence ID" value="NZ_JAASRN010000001.1"/>
</dbReference>
<proteinExistence type="predicted"/>
<feature type="chain" id="PRO_5032591554" description="Beta-barrel porin" evidence="1">
    <location>
        <begin position="24"/>
        <end position="627"/>
    </location>
</feature>
<evidence type="ECO:0000256" key="1">
    <source>
        <dbReference type="SAM" id="SignalP"/>
    </source>
</evidence>
<reference evidence="2 3" key="1">
    <citation type="submission" date="2020-03" db="EMBL/GenBank/DDBJ databases">
        <title>Genomic Encyclopedia of Type Strains, Phase IV (KMG-IV): sequencing the most valuable type-strain genomes for metagenomic binning, comparative biology and taxonomic classification.</title>
        <authorList>
            <person name="Goeker M."/>
        </authorList>
    </citation>
    <scope>NUCLEOTIDE SEQUENCE [LARGE SCALE GENOMIC DNA]</scope>
    <source>
        <strain evidence="2 3">DSM 5718</strain>
    </source>
</reference>